<evidence type="ECO:0000313" key="1">
    <source>
        <dbReference type="EMBL" id="ADG67951.1"/>
    </source>
</evidence>
<dbReference type="HOGENOM" id="CLU_2495196_0_0_0"/>
<dbReference type="EMBL" id="CP001744">
    <property type="protein sequence ID" value="ADG67951.1"/>
    <property type="molecule type" value="Genomic_DNA"/>
</dbReference>
<sequence>MLSRRMNNISTEAHVPIHDKATTGLRTLIRAMPGNTGTVNVIDVNDADADGITLAAGEFLPDLKTQPSQLAVKASAANQSIEWGAE</sequence>
<proteinExistence type="predicted"/>
<dbReference type="AlphaFoldDB" id="D5SMP6"/>
<evidence type="ECO:0000313" key="2">
    <source>
        <dbReference type="Proteomes" id="UP000002220"/>
    </source>
</evidence>
<dbReference type="Proteomes" id="UP000002220">
    <property type="component" value="Chromosome"/>
</dbReference>
<reference evidence="1 2" key="1">
    <citation type="journal article" date="2010" name="Stand. Genomic Sci.">
        <title>Complete genome sequence of Planctomyces limnophilus type strain (Mu 290).</title>
        <authorList>
            <person name="Labutti K."/>
            <person name="Sikorski J."/>
            <person name="Schneider S."/>
            <person name="Nolan M."/>
            <person name="Lucas S."/>
            <person name="Glavina Del Rio T."/>
            <person name="Tice H."/>
            <person name="Cheng J.F."/>
            <person name="Goodwin L."/>
            <person name="Pitluck S."/>
            <person name="Liolios K."/>
            <person name="Ivanova N."/>
            <person name="Mavromatis K."/>
            <person name="Mikhailova N."/>
            <person name="Pati A."/>
            <person name="Chen A."/>
            <person name="Palaniappan K."/>
            <person name="Land M."/>
            <person name="Hauser L."/>
            <person name="Chang Y.J."/>
            <person name="Jeffries C.D."/>
            <person name="Tindall B.J."/>
            <person name="Rohde M."/>
            <person name="Goker M."/>
            <person name="Woyke T."/>
            <person name="Bristow J."/>
            <person name="Eisen J.A."/>
            <person name="Markowitz V."/>
            <person name="Hugenholtz P."/>
            <person name="Kyrpides N.C."/>
            <person name="Klenk H.P."/>
            <person name="Lapidus A."/>
        </authorList>
    </citation>
    <scope>NUCLEOTIDE SEQUENCE [LARGE SCALE GENOMIC DNA]</scope>
    <source>
        <strain evidence="2">ATCC 43296 / DSM 3776 / IFAM 1008 / 290</strain>
    </source>
</reference>
<gene>
    <name evidence="1" type="ordered locus">Plim_2124</name>
</gene>
<protein>
    <submittedName>
        <fullName evidence="1">Uncharacterized protein</fullName>
    </submittedName>
</protein>
<organism evidence="1 2">
    <name type="scientific">Planctopirus limnophila (strain ATCC 43296 / DSM 3776 / IFAM 1008 / Mu 290)</name>
    <name type="common">Planctomyces limnophilus</name>
    <dbReference type="NCBI Taxonomy" id="521674"/>
    <lineage>
        <taxon>Bacteria</taxon>
        <taxon>Pseudomonadati</taxon>
        <taxon>Planctomycetota</taxon>
        <taxon>Planctomycetia</taxon>
        <taxon>Planctomycetales</taxon>
        <taxon>Planctomycetaceae</taxon>
        <taxon>Planctopirus</taxon>
    </lineage>
</organism>
<keyword evidence="2" id="KW-1185">Reference proteome</keyword>
<name>D5SMP6_PLAL2</name>
<dbReference type="STRING" id="521674.Plim_2124"/>
<dbReference type="KEGG" id="plm:Plim_2124"/>
<accession>D5SMP6</accession>